<evidence type="ECO:0000313" key="3">
    <source>
        <dbReference type="Proteomes" id="UP001519535"/>
    </source>
</evidence>
<keyword evidence="3" id="KW-1185">Reference proteome</keyword>
<dbReference type="Pfam" id="PF00561">
    <property type="entry name" value="Abhydrolase_1"/>
    <property type="match status" value="1"/>
</dbReference>
<dbReference type="InterPro" id="IPR050471">
    <property type="entry name" value="AB_hydrolase"/>
</dbReference>
<proteinExistence type="predicted"/>
<comment type="caution">
    <text evidence="2">The sequence shown here is derived from an EMBL/GenBank/DDBJ whole genome shotgun (WGS) entry which is preliminary data.</text>
</comment>
<dbReference type="PANTHER" id="PTHR43433">
    <property type="entry name" value="HYDROLASE, ALPHA/BETA FOLD FAMILY PROTEIN"/>
    <property type="match status" value="1"/>
</dbReference>
<dbReference type="PANTHER" id="PTHR43433:SF5">
    <property type="entry name" value="AB HYDROLASE-1 DOMAIN-CONTAINING PROTEIN"/>
    <property type="match status" value="1"/>
</dbReference>
<dbReference type="GO" id="GO:0016787">
    <property type="term" value="F:hydrolase activity"/>
    <property type="evidence" value="ECO:0007669"/>
    <property type="project" value="UniProtKB-KW"/>
</dbReference>
<sequence length="303" mass="32481">MFGLPSALRASLPDVAAPREQLAGRTIELPGRGSTYVLDTGPVKGPRKAPTFLMLHSVACTGMLTWYPSLETMRRFGRVVIFDMRGHGAGIASPRLLLEDSADDAVALADALGIDTFIPVGFSMGSLVAQLAWRRHRHRVDALVLCAGAATFAEGLPMRIGTSLFAGVLEAFSPQAGAPAAPAEAGAEVPHPYLWAFGEFRATSPGAMLRTLAEIVRFDSRSWLAEIDVPTAVLIPARDKFISPRHQRWMAEQIPGAEVITVDAGHACCTLGHEAFTPGLHTAVESVLARANGRRRRRRATAS</sequence>
<organism evidence="2 3">
    <name type="scientific">Mycolicibacter acidiphilus</name>
    <dbReference type="NCBI Taxonomy" id="2835306"/>
    <lineage>
        <taxon>Bacteria</taxon>
        <taxon>Bacillati</taxon>
        <taxon>Actinomycetota</taxon>
        <taxon>Actinomycetes</taxon>
        <taxon>Mycobacteriales</taxon>
        <taxon>Mycobacteriaceae</taxon>
        <taxon>Mycolicibacter</taxon>
    </lineage>
</organism>
<protein>
    <submittedName>
        <fullName evidence="2">Alpha/beta hydrolase</fullName>
    </submittedName>
</protein>
<dbReference type="Proteomes" id="UP001519535">
    <property type="component" value="Unassembled WGS sequence"/>
</dbReference>
<name>A0ABS5RPB8_9MYCO</name>
<dbReference type="InterPro" id="IPR029058">
    <property type="entry name" value="AB_hydrolase_fold"/>
</dbReference>
<reference evidence="2 3" key="1">
    <citation type="submission" date="2021-05" db="EMBL/GenBank/DDBJ databases">
        <title>Mycobacterium acidophilum sp. nov., an extremely acid-tolerant member of the genus Mycobacterium.</title>
        <authorList>
            <person name="Xia J."/>
        </authorList>
    </citation>
    <scope>NUCLEOTIDE SEQUENCE [LARGE SCALE GENOMIC DNA]</scope>
    <source>
        <strain evidence="2 3">M1</strain>
    </source>
</reference>
<evidence type="ECO:0000313" key="2">
    <source>
        <dbReference type="EMBL" id="MBS9535434.1"/>
    </source>
</evidence>
<keyword evidence="2" id="KW-0378">Hydrolase</keyword>
<dbReference type="Gene3D" id="3.40.50.1820">
    <property type="entry name" value="alpha/beta hydrolase"/>
    <property type="match status" value="1"/>
</dbReference>
<dbReference type="InterPro" id="IPR000073">
    <property type="entry name" value="AB_hydrolase_1"/>
</dbReference>
<dbReference type="SUPFAM" id="SSF53474">
    <property type="entry name" value="alpha/beta-Hydrolases"/>
    <property type="match status" value="1"/>
</dbReference>
<gene>
    <name evidence="2" type="ORF">KIH27_17760</name>
</gene>
<evidence type="ECO:0000259" key="1">
    <source>
        <dbReference type="Pfam" id="PF00561"/>
    </source>
</evidence>
<dbReference type="EMBL" id="JAHCLR010000043">
    <property type="protein sequence ID" value="MBS9535434.1"/>
    <property type="molecule type" value="Genomic_DNA"/>
</dbReference>
<feature type="domain" description="AB hydrolase-1" evidence="1">
    <location>
        <begin position="78"/>
        <end position="267"/>
    </location>
</feature>
<accession>A0ABS5RPB8</accession>